<dbReference type="EMBL" id="CAFBOF010000003">
    <property type="protein sequence ID" value="CAB4969671.1"/>
    <property type="molecule type" value="Genomic_DNA"/>
</dbReference>
<organism evidence="3">
    <name type="scientific">freshwater metagenome</name>
    <dbReference type="NCBI Taxonomy" id="449393"/>
    <lineage>
        <taxon>unclassified sequences</taxon>
        <taxon>metagenomes</taxon>
        <taxon>ecological metagenomes</taxon>
    </lineage>
</organism>
<proteinExistence type="predicted"/>
<dbReference type="EMBL" id="CAFBPQ010000018">
    <property type="protein sequence ID" value="CAB5022473.1"/>
    <property type="molecule type" value="Genomic_DNA"/>
</dbReference>
<keyword evidence="1" id="KW-0812">Transmembrane</keyword>
<evidence type="ECO:0000256" key="1">
    <source>
        <dbReference type="SAM" id="Phobius"/>
    </source>
</evidence>
<name>A0A6J7G6X2_9ZZZZ</name>
<accession>A0A6J7G6X2</accession>
<dbReference type="EMBL" id="CAEZYK010000081">
    <property type="protein sequence ID" value="CAB4730189.1"/>
    <property type="molecule type" value="Genomic_DNA"/>
</dbReference>
<keyword evidence="1" id="KW-0472">Membrane</keyword>
<feature type="transmembrane region" description="Helical" evidence="1">
    <location>
        <begin position="39"/>
        <end position="63"/>
    </location>
</feature>
<sequence>MEYLREFHGWWGYVAITANGILGAAALVAWRAPKIRGQWLWISIIAAEVAMLIQVLVGVVLVASGDYRVARFHMFYGFIAFLTVGLAYQYRNQMRGRREMLYGLVGLFLMGLGIRAILQVGS</sequence>
<evidence type="ECO:0000313" key="2">
    <source>
        <dbReference type="EMBL" id="CAB4730189.1"/>
    </source>
</evidence>
<dbReference type="AlphaFoldDB" id="A0A6J7G6X2"/>
<reference evidence="3" key="1">
    <citation type="submission" date="2020-05" db="EMBL/GenBank/DDBJ databases">
        <authorList>
            <person name="Chiriac C."/>
            <person name="Salcher M."/>
            <person name="Ghai R."/>
            <person name="Kavagutti S V."/>
        </authorList>
    </citation>
    <scope>NUCLEOTIDE SEQUENCE</scope>
</reference>
<evidence type="ECO:0000313" key="4">
    <source>
        <dbReference type="EMBL" id="CAB4969671.1"/>
    </source>
</evidence>
<gene>
    <name evidence="2" type="ORF">UFOPK2683_01234</name>
    <name evidence="3" type="ORF">UFOPK3605_00480</name>
    <name evidence="4" type="ORF">UFOPK3897_00301</name>
    <name evidence="5" type="ORF">UFOPK4121_00752</name>
</gene>
<keyword evidence="1" id="KW-1133">Transmembrane helix</keyword>
<evidence type="ECO:0000313" key="5">
    <source>
        <dbReference type="EMBL" id="CAB5022473.1"/>
    </source>
</evidence>
<protein>
    <submittedName>
        <fullName evidence="3">Unannotated protein</fullName>
    </submittedName>
</protein>
<feature type="transmembrane region" description="Helical" evidence="1">
    <location>
        <begin position="100"/>
        <end position="118"/>
    </location>
</feature>
<feature type="transmembrane region" description="Helical" evidence="1">
    <location>
        <begin position="69"/>
        <end position="88"/>
    </location>
</feature>
<feature type="transmembrane region" description="Helical" evidence="1">
    <location>
        <begin position="12"/>
        <end position="32"/>
    </location>
</feature>
<evidence type="ECO:0000313" key="3">
    <source>
        <dbReference type="EMBL" id="CAB4900985.1"/>
    </source>
</evidence>
<dbReference type="EMBL" id="CAFBMM010000013">
    <property type="protein sequence ID" value="CAB4900985.1"/>
    <property type="molecule type" value="Genomic_DNA"/>
</dbReference>